<reference evidence="3 4" key="1">
    <citation type="submission" date="2018-08" db="EMBL/GenBank/DDBJ databases">
        <title>Chitinophagaceae sp. K23C18032701, a novel bacterium isolated from forest soil.</title>
        <authorList>
            <person name="Wang C."/>
        </authorList>
    </citation>
    <scope>NUCLEOTIDE SEQUENCE [LARGE SCALE GENOMIC DNA]</scope>
    <source>
        <strain evidence="3 4">K23C18032701</strain>
    </source>
</reference>
<dbReference type="PROSITE" id="PS51257">
    <property type="entry name" value="PROKAR_LIPOPROTEIN"/>
    <property type="match status" value="1"/>
</dbReference>
<dbReference type="Proteomes" id="UP000261284">
    <property type="component" value="Unassembled WGS sequence"/>
</dbReference>
<accession>A0A3E1NRM1</accession>
<dbReference type="OrthoDB" id="1097785at2"/>
<proteinExistence type="predicted"/>
<dbReference type="RefSeq" id="WP_116846343.1">
    <property type="nucleotide sequence ID" value="NZ_QTJU01000001.1"/>
</dbReference>
<dbReference type="PROSITE" id="PS50914">
    <property type="entry name" value="BON"/>
    <property type="match status" value="1"/>
</dbReference>
<comment type="caution">
    <text evidence="3">The sequence shown here is derived from an EMBL/GenBank/DDBJ whole genome shotgun (WGS) entry which is preliminary data.</text>
</comment>
<feature type="signal peptide" evidence="1">
    <location>
        <begin position="1"/>
        <end position="22"/>
    </location>
</feature>
<organism evidence="3 4">
    <name type="scientific">Deminuibacter soli</name>
    <dbReference type="NCBI Taxonomy" id="2291815"/>
    <lineage>
        <taxon>Bacteria</taxon>
        <taxon>Pseudomonadati</taxon>
        <taxon>Bacteroidota</taxon>
        <taxon>Chitinophagia</taxon>
        <taxon>Chitinophagales</taxon>
        <taxon>Chitinophagaceae</taxon>
        <taxon>Deminuibacter</taxon>
    </lineage>
</organism>
<sequence length="168" mass="17547">MKKHTLTAFVAVLLFTSFTLFSCKSKPSDADIQAAIATAVSTIPGASAASAAVKDGVVTITGQFTDDAAKSQYETAVKNVKGVKSVQDNANVQPQVQAPVTAPVEISADDALNKGLSDAVKDFNGVQASVKDGVVTLTGEIKRSDLPKLMQSVSSLRPKKIDNKLVIK</sequence>
<protein>
    <submittedName>
        <fullName evidence="3">BON domain-containing protein</fullName>
    </submittedName>
</protein>
<name>A0A3E1NRM1_9BACT</name>
<feature type="domain" description="BON" evidence="2">
    <location>
        <begin position="28"/>
        <end position="94"/>
    </location>
</feature>
<evidence type="ECO:0000259" key="2">
    <source>
        <dbReference type="PROSITE" id="PS50914"/>
    </source>
</evidence>
<gene>
    <name evidence="3" type="ORF">DXN05_01060</name>
</gene>
<keyword evidence="4" id="KW-1185">Reference proteome</keyword>
<dbReference type="Gene3D" id="3.40.1520.20">
    <property type="match status" value="1"/>
</dbReference>
<evidence type="ECO:0000256" key="1">
    <source>
        <dbReference type="SAM" id="SignalP"/>
    </source>
</evidence>
<dbReference type="EMBL" id="QTJU01000001">
    <property type="protein sequence ID" value="RFM30589.1"/>
    <property type="molecule type" value="Genomic_DNA"/>
</dbReference>
<evidence type="ECO:0000313" key="4">
    <source>
        <dbReference type="Proteomes" id="UP000261284"/>
    </source>
</evidence>
<evidence type="ECO:0000313" key="3">
    <source>
        <dbReference type="EMBL" id="RFM30589.1"/>
    </source>
</evidence>
<keyword evidence="1" id="KW-0732">Signal</keyword>
<feature type="chain" id="PRO_5017804951" evidence="1">
    <location>
        <begin position="23"/>
        <end position="168"/>
    </location>
</feature>
<dbReference type="AlphaFoldDB" id="A0A3E1NRM1"/>
<dbReference type="Pfam" id="PF04972">
    <property type="entry name" value="BON"/>
    <property type="match status" value="2"/>
</dbReference>
<dbReference type="InterPro" id="IPR007055">
    <property type="entry name" value="BON_dom"/>
</dbReference>